<dbReference type="InterPro" id="IPR016177">
    <property type="entry name" value="DNA-bd_dom_sf"/>
</dbReference>
<dbReference type="GO" id="GO:0005634">
    <property type="term" value="C:nucleus"/>
    <property type="evidence" value="ECO:0007669"/>
    <property type="project" value="UniProtKB-SubCell"/>
</dbReference>
<evidence type="ECO:0000256" key="3">
    <source>
        <dbReference type="ARBA" id="ARBA00022771"/>
    </source>
</evidence>
<dbReference type="InterPro" id="IPR001739">
    <property type="entry name" value="Methyl_CpG_DNA-bd"/>
</dbReference>
<dbReference type="PANTHER" id="PTHR12396">
    <property type="entry name" value="METHYL-CPG BINDING PROTEIN, MBD"/>
    <property type="match status" value="1"/>
</dbReference>
<dbReference type="EMBL" id="JANAVB010010597">
    <property type="protein sequence ID" value="KAJ6838804.1"/>
    <property type="molecule type" value="Genomic_DNA"/>
</dbReference>
<name>A0AAX6HDX0_IRIPA</name>
<keyword evidence="9" id="KW-0472">Membrane</keyword>
<protein>
    <submittedName>
        <fullName evidence="12">Methyl-CpG-binding domain-containing protein 4-like</fullName>
    </submittedName>
</protein>
<reference evidence="12" key="1">
    <citation type="journal article" date="2023" name="GigaByte">
        <title>Genome assembly of the bearded iris, Iris pallida Lam.</title>
        <authorList>
            <person name="Bruccoleri R.E."/>
            <person name="Oakeley E.J."/>
            <person name="Faust A.M.E."/>
            <person name="Altorfer M."/>
            <person name="Dessus-Babus S."/>
            <person name="Burckhardt D."/>
            <person name="Oertli M."/>
            <person name="Naumann U."/>
            <person name="Petersen F."/>
            <person name="Wong J."/>
        </authorList>
    </citation>
    <scope>NUCLEOTIDE SEQUENCE</scope>
    <source>
        <strain evidence="12">GSM-AAB239-AS_SAM_17_03QT</strain>
    </source>
</reference>
<evidence type="ECO:0000256" key="6">
    <source>
        <dbReference type="ARBA" id="ARBA00023125"/>
    </source>
</evidence>
<dbReference type="SMART" id="SM00391">
    <property type="entry name" value="MBD"/>
    <property type="match status" value="1"/>
</dbReference>
<keyword evidence="13" id="KW-1185">Reference proteome</keyword>
<dbReference type="Pfam" id="PF07496">
    <property type="entry name" value="zf-CW"/>
    <property type="match status" value="1"/>
</dbReference>
<evidence type="ECO:0000259" key="10">
    <source>
        <dbReference type="PROSITE" id="PS50982"/>
    </source>
</evidence>
<evidence type="ECO:0000256" key="7">
    <source>
        <dbReference type="ARBA" id="ARBA00023163"/>
    </source>
</evidence>
<dbReference type="Gene3D" id="3.30.40.100">
    <property type="match status" value="1"/>
</dbReference>
<keyword evidence="6" id="KW-0238">DNA-binding</keyword>
<evidence type="ECO:0000256" key="5">
    <source>
        <dbReference type="ARBA" id="ARBA00023015"/>
    </source>
</evidence>
<keyword evidence="9" id="KW-0812">Transmembrane</keyword>
<sequence>MEKSRTSKETVGAYAVQCGRCSKWRLIPSREEYETIRESFIEDPWFCDKNPEVSCDDPGDIEYDTSRLWVIDKPNAPKTPPNTTRSLSLRKNLSRTDVTYVMPNGKRVRSTVEVEKFLETYPEYKDQFSCQTLVSRLQRYWRTWFPEIQQVAIRRGGRRLRNRTDPSSRSYKFVECVLYLFSLLVIIFWRTEE</sequence>
<accession>A0AAX6HDX0</accession>
<keyword evidence="7" id="KW-0804">Transcription</keyword>
<dbReference type="AlphaFoldDB" id="A0AAX6HDX0"/>
<proteinExistence type="predicted"/>
<keyword evidence="2" id="KW-0479">Metal-binding</keyword>
<evidence type="ECO:0000256" key="8">
    <source>
        <dbReference type="ARBA" id="ARBA00023242"/>
    </source>
</evidence>
<evidence type="ECO:0000256" key="9">
    <source>
        <dbReference type="SAM" id="Phobius"/>
    </source>
</evidence>
<evidence type="ECO:0000313" key="13">
    <source>
        <dbReference type="Proteomes" id="UP001140949"/>
    </source>
</evidence>
<keyword evidence="3" id="KW-0863">Zinc-finger</keyword>
<evidence type="ECO:0000313" key="12">
    <source>
        <dbReference type="EMBL" id="KAJ6838804.1"/>
    </source>
</evidence>
<dbReference type="PANTHER" id="PTHR12396:SF10">
    <property type="entry name" value="METHYL-CPG-BINDING DOMAIN-CONTAINING PROTEIN 1-RELATED"/>
    <property type="match status" value="1"/>
</dbReference>
<feature type="domain" description="MBD" evidence="10">
    <location>
        <begin position="69"/>
        <end position="135"/>
    </location>
</feature>
<evidence type="ECO:0000259" key="11">
    <source>
        <dbReference type="PROSITE" id="PS51050"/>
    </source>
</evidence>
<keyword evidence="5" id="KW-0805">Transcription regulation</keyword>
<dbReference type="PROSITE" id="PS50982">
    <property type="entry name" value="MBD"/>
    <property type="match status" value="1"/>
</dbReference>
<dbReference type="InterPro" id="IPR011124">
    <property type="entry name" value="Znf_CW"/>
</dbReference>
<dbReference type="Pfam" id="PF01429">
    <property type="entry name" value="MBD"/>
    <property type="match status" value="1"/>
</dbReference>
<dbReference type="PROSITE" id="PS51050">
    <property type="entry name" value="ZF_CW"/>
    <property type="match status" value="1"/>
</dbReference>
<comment type="subcellular location">
    <subcellularLocation>
        <location evidence="1">Nucleus</location>
    </subcellularLocation>
</comment>
<dbReference type="GO" id="GO:0008270">
    <property type="term" value="F:zinc ion binding"/>
    <property type="evidence" value="ECO:0007669"/>
    <property type="project" value="UniProtKB-KW"/>
</dbReference>
<feature type="transmembrane region" description="Helical" evidence="9">
    <location>
        <begin position="171"/>
        <end position="189"/>
    </location>
</feature>
<dbReference type="Gene3D" id="3.30.890.10">
    <property type="entry name" value="Methyl-cpg-binding Protein 2, Chain A"/>
    <property type="match status" value="1"/>
</dbReference>
<organism evidence="12 13">
    <name type="scientific">Iris pallida</name>
    <name type="common">Sweet iris</name>
    <dbReference type="NCBI Taxonomy" id="29817"/>
    <lineage>
        <taxon>Eukaryota</taxon>
        <taxon>Viridiplantae</taxon>
        <taxon>Streptophyta</taxon>
        <taxon>Embryophyta</taxon>
        <taxon>Tracheophyta</taxon>
        <taxon>Spermatophyta</taxon>
        <taxon>Magnoliopsida</taxon>
        <taxon>Liliopsida</taxon>
        <taxon>Asparagales</taxon>
        <taxon>Iridaceae</taxon>
        <taxon>Iridoideae</taxon>
        <taxon>Irideae</taxon>
        <taxon>Iris</taxon>
    </lineage>
</organism>
<keyword evidence="4" id="KW-0862">Zinc</keyword>
<reference evidence="12" key="2">
    <citation type="submission" date="2023-04" db="EMBL/GenBank/DDBJ databases">
        <authorList>
            <person name="Bruccoleri R.E."/>
            <person name="Oakeley E.J."/>
            <person name="Faust A.-M."/>
            <person name="Dessus-Babus S."/>
            <person name="Altorfer M."/>
            <person name="Burckhardt D."/>
            <person name="Oertli M."/>
            <person name="Naumann U."/>
            <person name="Petersen F."/>
            <person name="Wong J."/>
        </authorList>
    </citation>
    <scope>NUCLEOTIDE SEQUENCE</scope>
    <source>
        <strain evidence="12">GSM-AAB239-AS_SAM_17_03QT</strain>
        <tissue evidence="12">Leaf</tissue>
    </source>
</reference>
<dbReference type="SUPFAM" id="SSF54171">
    <property type="entry name" value="DNA-binding domain"/>
    <property type="match status" value="1"/>
</dbReference>
<dbReference type="Proteomes" id="UP001140949">
    <property type="component" value="Unassembled WGS sequence"/>
</dbReference>
<evidence type="ECO:0000256" key="2">
    <source>
        <dbReference type="ARBA" id="ARBA00022723"/>
    </source>
</evidence>
<evidence type="ECO:0000256" key="1">
    <source>
        <dbReference type="ARBA" id="ARBA00004123"/>
    </source>
</evidence>
<evidence type="ECO:0000256" key="4">
    <source>
        <dbReference type="ARBA" id="ARBA00022833"/>
    </source>
</evidence>
<dbReference type="GO" id="GO:0003677">
    <property type="term" value="F:DNA binding"/>
    <property type="evidence" value="ECO:0007669"/>
    <property type="project" value="UniProtKB-KW"/>
</dbReference>
<feature type="domain" description="CW-type" evidence="11">
    <location>
        <begin position="8"/>
        <end position="63"/>
    </location>
</feature>
<gene>
    <name evidence="12" type="ORF">M6B38_319145</name>
</gene>
<keyword evidence="8" id="KW-0539">Nucleus</keyword>
<comment type="caution">
    <text evidence="12">The sequence shown here is derived from an EMBL/GenBank/DDBJ whole genome shotgun (WGS) entry which is preliminary data.</text>
</comment>
<keyword evidence="9" id="KW-1133">Transmembrane helix</keyword>